<organism evidence="1">
    <name type="scientific">Medioppia subpectinata</name>
    <dbReference type="NCBI Taxonomy" id="1979941"/>
    <lineage>
        <taxon>Eukaryota</taxon>
        <taxon>Metazoa</taxon>
        <taxon>Ecdysozoa</taxon>
        <taxon>Arthropoda</taxon>
        <taxon>Chelicerata</taxon>
        <taxon>Arachnida</taxon>
        <taxon>Acari</taxon>
        <taxon>Acariformes</taxon>
        <taxon>Sarcoptiformes</taxon>
        <taxon>Oribatida</taxon>
        <taxon>Brachypylina</taxon>
        <taxon>Oppioidea</taxon>
        <taxon>Oppiidae</taxon>
        <taxon>Medioppia</taxon>
    </lineage>
</organism>
<proteinExistence type="predicted"/>
<dbReference type="EMBL" id="CAJPIZ010001137">
    <property type="protein sequence ID" value="CAG2102948.1"/>
    <property type="molecule type" value="Genomic_DNA"/>
</dbReference>
<gene>
    <name evidence="1" type="ORF">OSB1V03_LOCUS2981</name>
</gene>
<name>A0A7R9PVR7_9ACAR</name>
<evidence type="ECO:0000313" key="2">
    <source>
        <dbReference type="Proteomes" id="UP000759131"/>
    </source>
</evidence>
<reference evidence="1" key="1">
    <citation type="submission" date="2020-11" db="EMBL/GenBank/DDBJ databases">
        <authorList>
            <person name="Tran Van P."/>
        </authorList>
    </citation>
    <scope>NUCLEOTIDE SEQUENCE</scope>
</reference>
<dbReference type="OrthoDB" id="10599845at2759"/>
<dbReference type="AlphaFoldDB" id="A0A7R9PVR7"/>
<evidence type="ECO:0000313" key="1">
    <source>
        <dbReference type="EMBL" id="CAD7622518.1"/>
    </source>
</evidence>
<protein>
    <submittedName>
        <fullName evidence="1">Uncharacterized protein</fullName>
    </submittedName>
</protein>
<accession>A0A7R9PVR7</accession>
<dbReference type="Proteomes" id="UP000759131">
    <property type="component" value="Unassembled WGS sequence"/>
</dbReference>
<keyword evidence="2" id="KW-1185">Reference proteome</keyword>
<dbReference type="EMBL" id="OC855712">
    <property type="protein sequence ID" value="CAD7622518.1"/>
    <property type="molecule type" value="Genomic_DNA"/>
</dbReference>
<sequence>MSLNPMSVLVSIKTLRPEVDDYWLSIPAAVKTIDELKQHILFIECIDRDIDVELYLSDGLLRGNASICDVIRDRDSIEIRVKCADKKAEAILQWIRGFNETLKISSDAEYELKNRCHGLDALLAECRINPRDQLTGVMANADPLGGQVRDREELPPFVP</sequence>